<reference evidence="1" key="1">
    <citation type="submission" date="2018-05" db="EMBL/GenBank/DDBJ databases">
        <authorList>
            <person name="Lanie J.A."/>
            <person name="Ng W.-L."/>
            <person name="Kazmierczak K.M."/>
            <person name="Andrzejewski T.M."/>
            <person name="Davidsen T.M."/>
            <person name="Wayne K.J."/>
            <person name="Tettelin H."/>
            <person name="Glass J.I."/>
            <person name="Rusch D."/>
            <person name="Podicherti R."/>
            <person name="Tsui H.-C.T."/>
            <person name="Winkler M.E."/>
        </authorList>
    </citation>
    <scope>NUCLEOTIDE SEQUENCE</scope>
</reference>
<organism evidence="1">
    <name type="scientific">marine metagenome</name>
    <dbReference type="NCBI Taxonomy" id="408172"/>
    <lineage>
        <taxon>unclassified sequences</taxon>
        <taxon>metagenomes</taxon>
        <taxon>ecological metagenomes</taxon>
    </lineage>
</organism>
<proteinExistence type="predicted"/>
<evidence type="ECO:0000313" key="1">
    <source>
        <dbReference type="EMBL" id="SVB44105.1"/>
    </source>
</evidence>
<accession>A0A382E0W0</accession>
<gene>
    <name evidence="1" type="ORF">METZ01_LOCUS196959</name>
</gene>
<dbReference type="AlphaFoldDB" id="A0A382E0W0"/>
<sequence>VLVPIVFAQVEYNHPEFNWHSFETPHFYIHYHDETEMTAREAATVAETIYPKITAFYDFELKEKTHLILIDPDDYSNGAAYYYDNKIMIWASPLDFELRGSHRWLQNVITHEFAHIVSLQKAMKAGTRIPGAYLQIMNYENEKRPDVLYGYPNTLVSYPIPGTMVPPWLAEGVAQYMYDDADWDHWDTHRDMILRDRAINGNLLSFTEMNTFGKRGIGNESTYNAGFALSGFIAEKYGPDKLNEIMTELSDPFQFSIDGAIEEVLGVGGEDLYLDFKHTTEAGYQKAIESIAAKLIEG</sequence>
<name>A0A382E0W0_9ZZZZ</name>
<feature type="non-terminal residue" evidence="1">
    <location>
        <position position="298"/>
    </location>
</feature>
<evidence type="ECO:0008006" key="2">
    <source>
        <dbReference type="Google" id="ProtNLM"/>
    </source>
</evidence>
<feature type="non-terminal residue" evidence="1">
    <location>
        <position position="1"/>
    </location>
</feature>
<dbReference type="EMBL" id="UINC01042025">
    <property type="protein sequence ID" value="SVB44105.1"/>
    <property type="molecule type" value="Genomic_DNA"/>
</dbReference>
<protein>
    <recommendedName>
        <fullName evidence="2">Peptidase MA-like domain-containing protein</fullName>
    </recommendedName>
</protein>